<dbReference type="EMBL" id="JAADJZ010000008">
    <property type="protein sequence ID" value="KAF2872938.1"/>
    <property type="molecule type" value="Genomic_DNA"/>
</dbReference>
<protein>
    <recommendedName>
        <fullName evidence="3">SRR1-like domain-containing protein</fullName>
    </recommendedName>
</protein>
<name>A0A7C8M9P8_9PLEO</name>
<sequence>MGPESEEIGQELVDDECKYDIDLVLKALDGKPAFTKAGIRYVSEQVRGHRDFEGTLKIPDTNFETRELKLTMWKHPDRLHLHYSSLQALSERASPEDRIFPIGVVSRTSYPTHSCTVESATLQDWEAFWESCTSKKRLVEYIREKASHMPLVNRIHLAACTIRDVFLQEQASPQHQSQRTITILAQDPAYCSDCKATLQNRLNIDVVEDPDGFLEVDANSFVMSIAPDVCVRQIVVDLTHAYGGPAGMLCNTIEDDGMWLNGQTLKIGRVTPYTTDPSSPSVMAYKERCFGAVLNDEGEVEEKQKTTDIANKKIIVTITIDSKAYDLGFNCYQQMALMRWRVPIFPKPIGAEPIPREDCGHSPCYYVAWRAAWEESPFRKALEAVLVDNRPKLASIKRVLCIGLGCLNSQRNYTQHMAASFIGAHIAKARGDQPLDRIAQDPAYCFKCLPDLIGLKYRTLNSPALLDGIEATDFVITINPGIPVRQIVADVTKDVGGPAGMLCDRIYDPGLYFTQLTDPSSINIHEYAQRCSTKKSLRDDVDENGGLFGDLCFYLK</sequence>
<dbReference type="Proteomes" id="UP000481861">
    <property type="component" value="Unassembled WGS sequence"/>
</dbReference>
<evidence type="ECO:0000313" key="1">
    <source>
        <dbReference type="EMBL" id="KAF2872938.1"/>
    </source>
</evidence>
<comment type="caution">
    <text evidence="1">The sequence shown here is derived from an EMBL/GenBank/DDBJ whole genome shotgun (WGS) entry which is preliminary data.</text>
</comment>
<gene>
    <name evidence="1" type="ORF">BDV95DRAFT_605526</name>
</gene>
<organism evidence="1 2">
    <name type="scientific">Massariosphaeria phaeospora</name>
    <dbReference type="NCBI Taxonomy" id="100035"/>
    <lineage>
        <taxon>Eukaryota</taxon>
        <taxon>Fungi</taxon>
        <taxon>Dikarya</taxon>
        <taxon>Ascomycota</taxon>
        <taxon>Pezizomycotina</taxon>
        <taxon>Dothideomycetes</taxon>
        <taxon>Pleosporomycetidae</taxon>
        <taxon>Pleosporales</taxon>
        <taxon>Pleosporales incertae sedis</taxon>
        <taxon>Massariosphaeria</taxon>
    </lineage>
</organism>
<keyword evidence="2" id="KW-1185">Reference proteome</keyword>
<dbReference type="PANTHER" id="PTHR42080">
    <property type="entry name" value="SRR1 DOMAIN-CONTAINING PROTEIN"/>
    <property type="match status" value="1"/>
</dbReference>
<evidence type="ECO:0000313" key="2">
    <source>
        <dbReference type="Proteomes" id="UP000481861"/>
    </source>
</evidence>
<evidence type="ECO:0008006" key="3">
    <source>
        <dbReference type="Google" id="ProtNLM"/>
    </source>
</evidence>
<accession>A0A7C8M9P8</accession>
<dbReference type="OrthoDB" id="5230585at2759"/>
<dbReference type="AlphaFoldDB" id="A0A7C8M9P8"/>
<reference evidence="1 2" key="1">
    <citation type="submission" date="2020-01" db="EMBL/GenBank/DDBJ databases">
        <authorList>
            <consortium name="DOE Joint Genome Institute"/>
            <person name="Haridas S."/>
            <person name="Albert R."/>
            <person name="Binder M."/>
            <person name="Bloem J."/>
            <person name="Labutti K."/>
            <person name="Salamov A."/>
            <person name="Andreopoulos B."/>
            <person name="Baker S.E."/>
            <person name="Barry K."/>
            <person name="Bills G."/>
            <person name="Bluhm B.H."/>
            <person name="Cannon C."/>
            <person name="Castanera R."/>
            <person name="Culley D.E."/>
            <person name="Daum C."/>
            <person name="Ezra D."/>
            <person name="Gonzalez J.B."/>
            <person name="Henrissat B."/>
            <person name="Kuo A."/>
            <person name="Liang C."/>
            <person name="Lipzen A."/>
            <person name="Lutzoni F."/>
            <person name="Magnuson J."/>
            <person name="Mondo S."/>
            <person name="Nolan M."/>
            <person name="Ohm R."/>
            <person name="Pangilinan J."/>
            <person name="Park H.-J.H."/>
            <person name="Ramirez L."/>
            <person name="Alfaro M."/>
            <person name="Sun H."/>
            <person name="Tritt A."/>
            <person name="Yoshinaga Y."/>
            <person name="Zwiers L.-H.L."/>
            <person name="Turgeon B.G."/>
            <person name="Goodwin S.B."/>
            <person name="Spatafora J.W."/>
            <person name="Crous P.W."/>
            <person name="Grigoriev I.V."/>
        </authorList>
    </citation>
    <scope>NUCLEOTIDE SEQUENCE [LARGE SCALE GENOMIC DNA]</scope>
    <source>
        <strain evidence="1 2">CBS 611.86</strain>
    </source>
</reference>
<dbReference type="PANTHER" id="PTHR42080:SF1">
    <property type="entry name" value="SRR1-LIKE DOMAIN-CONTAINING PROTEIN"/>
    <property type="match status" value="1"/>
</dbReference>
<proteinExistence type="predicted"/>